<comment type="caution">
    <text evidence="1">The sequence shown here is derived from an EMBL/GenBank/DDBJ whole genome shotgun (WGS) entry which is preliminary data.</text>
</comment>
<name>A0ABT4Q2T0_9BACL</name>
<protein>
    <submittedName>
        <fullName evidence="1">Uncharacterized protein</fullName>
    </submittedName>
</protein>
<proteinExistence type="predicted"/>
<evidence type="ECO:0000313" key="2">
    <source>
        <dbReference type="Proteomes" id="UP001527882"/>
    </source>
</evidence>
<dbReference type="Proteomes" id="UP001527882">
    <property type="component" value="Unassembled WGS sequence"/>
</dbReference>
<gene>
    <name evidence="1" type="ORF">O9H85_01200</name>
</gene>
<evidence type="ECO:0000313" key="1">
    <source>
        <dbReference type="EMBL" id="MCZ8511072.1"/>
    </source>
</evidence>
<accession>A0ABT4Q2T0</accession>
<sequence length="51" mass="5383">MERLFGRRPGKAAYAWTSLQTDRLGGSAVRLRGESSAICVDGRTAATASAL</sequence>
<organism evidence="1 2">
    <name type="scientific">Paenibacillus gyeongsangnamensis</name>
    <dbReference type="NCBI Taxonomy" id="3388067"/>
    <lineage>
        <taxon>Bacteria</taxon>
        <taxon>Bacillati</taxon>
        <taxon>Bacillota</taxon>
        <taxon>Bacilli</taxon>
        <taxon>Bacillales</taxon>
        <taxon>Paenibacillaceae</taxon>
        <taxon>Paenibacillus</taxon>
    </lineage>
</organism>
<reference evidence="1 2" key="1">
    <citation type="submission" date="2022-12" db="EMBL/GenBank/DDBJ databases">
        <title>Draft genome sequence of Paenibacillus sp. dW9.</title>
        <authorList>
            <person name="Choi E.-W."/>
            <person name="Kim D.-U."/>
        </authorList>
    </citation>
    <scope>NUCLEOTIDE SEQUENCE [LARGE SCALE GENOMIC DNA]</scope>
    <source>
        <strain evidence="2">dW9</strain>
    </source>
</reference>
<keyword evidence="2" id="KW-1185">Reference proteome</keyword>
<dbReference type="EMBL" id="JAQAGZ010000001">
    <property type="protein sequence ID" value="MCZ8511072.1"/>
    <property type="molecule type" value="Genomic_DNA"/>
</dbReference>
<dbReference type="RefSeq" id="WP_269879442.1">
    <property type="nucleotide sequence ID" value="NZ_JAQAGZ010000001.1"/>
</dbReference>